<comment type="cofactor">
    <cofactor evidence="1">
        <name>pyridoxal 5'-phosphate</name>
        <dbReference type="ChEBI" id="CHEBI:597326"/>
    </cofactor>
</comment>
<proteinExistence type="predicted"/>
<dbReference type="GO" id="GO:0016829">
    <property type="term" value="F:lyase activity"/>
    <property type="evidence" value="ECO:0007669"/>
    <property type="project" value="UniProtKB-KW"/>
</dbReference>
<comment type="caution">
    <text evidence="4">The sequence shown here is derived from an EMBL/GenBank/DDBJ whole genome shotgun (WGS) entry which is preliminary data.</text>
</comment>
<name>A0A3M0A1J3_9BACT</name>
<dbReference type="InterPro" id="IPR015421">
    <property type="entry name" value="PyrdxlP-dep_Trfase_major"/>
</dbReference>
<dbReference type="InterPro" id="IPR000192">
    <property type="entry name" value="Aminotrans_V_dom"/>
</dbReference>
<reference evidence="4 5" key="1">
    <citation type="submission" date="2018-10" db="EMBL/GenBank/DDBJ databases">
        <title>Genomic Encyclopedia of Archaeal and Bacterial Type Strains, Phase II (KMG-II): from individual species to whole genera.</title>
        <authorList>
            <person name="Goeker M."/>
        </authorList>
    </citation>
    <scope>NUCLEOTIDE SEQUENCE [LARGE SCALE GENOMIC DNA]</scope>
    <source>
        <strain evidence="4 5">ATCC 29870</strain>
    </source>
</reference>
<dbReference type="AlphaFoldDB" id="A0A3M0A1J3"/>
<gene>
    <name evidence="4" type="ORF">JN00_0326</name>
</gene>
<organism evidence="4 5">
    <name type="scientific">Metamycoplasma subdolum</name>
    <dbReference type="NCBI Taxonomy" id="92407"/>
    <lineage>
        <taxon>Bacteria</taxon>
        <taxon>Bacillati</taxon>
        <taxon>Mycoplasmatota</taxon>
        <taxon>Mycoplasmoidales</taxon>
        <taxon>Metamycoplasmataceae</taxon>
        <taxon>Metamycoplasma</taxon>
    </lineage>
</organism>
<dbReference type="Proteomes" id="UP000267246">
    <property type="component" value="Unassembled WGS sequence"/>
</dbReference>
<dbReference type="PANTHER" id="PTHR43586:SF8">
    <property type="entry name" value="CYSTEINE DESULFURASE 1, CHLOROPLASTIC"/>
    <property type="match status" value="1"/>
</dbReference>
<accession>A0A3M0A1J3</accession>
<protein>
    <submittedName>
        <fullName evidence="4">Cysteine desulfurase/selenocysteine lyase</fullName>
    </submittedName>
</protein>
<evidence type="ECO:0000259" key="3">
    <source>
        <dbReference type="Pfam" id="PF00266"/>
    </source>
</evidence>
<dbReference type="SUPFAM" id="SSF53383">
    <property type="entry name" value="PLP-dependent transferases"/>
    <property type="match status" value="1"/>
</dbReference>
<keyword evidence="2" id="KW-0663">Pyridoxal phosphate</keyword>
<evidence type="ECO:0000313" key="4">
    <source>
        <dbReference type="EMBL" id="RMA78496.1"/>
    </source>
</evidence>
<dbReference type="EMBL" id="REFI01000007">
    <property type="protein sequence ID" value="RMA78496.1"/>
    <property type="molecule type" value="Genomic_DNA"/>
</dbReference>
<dbReference type="Pfam" id="PF00266">
    <property type="entry name" value="Aminotran_5"/>
    <property type="match status" value="1"/>
</dbReference>
<dbReference type="OrthoDB" id="9804366at2"/>
<dbReference type="Gene3D" id="3.90.1150.10">
    <property type="entry name" value="Aspartate Aminotransferase, domain 1"/>
    <property type="match status" value="1"/>
</dbReference>
<keyword evidence="4" id="KW-0456">Lyase</keyword>
<feature type="domain" description="Aminotransferase class V" evidence="3">
    <location>
        <begin position="17"/>
        <end position="374"/>
    </location>
</feature>
<keyword evidence="5" id="KW-1185">Reference proteome</keyword>
<evidence type="ECO:0000256" key="2">
    <source>
        <dbReference type="ARBA" id="ARBA00022898"/>
    </source>
</evidence>
<evidence type="ECO:0000256" key="1">
    <source>
        <dbReference type="ARBA" id="ARBA00001933"/>
    </source>
</evidence>
<dbReference type="InterPro" id="IPR015422">
    <property type="entry name" value="PyrdxlP-dep_Trfase_small"/>
</dbReference>
<evidence type="ECO:0000313" key="5">
    <source>
        <dbReference type="Proteomes" id="UP000267246"/>
    </source>
</evidence>
<dbReference type="InterPro" id="IPR015424">
    <property type="entry name" value="PyrdxlP-dep_Trfase"/>
</dbReference>
<dbReference type="RefSeq" id="WP_121940802.1">
    <property type="nucleotide sequence ID" value="NZ_CP137846.1"/>
</dbReference>
<dbReference type="Gene3D" id="3.40.640.10">
    <property type="entry name" value="Type I PLP-dependent aspartate aminotransferase-like (Major domain)"/>
    <property type="match status" value="1"/>
</dbReference>
<sequence length="389" mass="44164">MNWKTKFPMFKNNPDMVYLDNSALTFKPYEVIKAGNDFYSKYSVSTRTSDTILGIRNIQEIEKVREVCGELLHASKDEILFTSGTTESLNLIINMISKLPLNKGEILISYYNHNSNIIPFIEAFKDKEFKIVYSDDEEDLISKINEKTRIISISQLNNNFILHHDLKSLYKKAKEVGAILINDAAQAIAHEEVNLKYWDAIAFSANKIYGPTGVGVLAIKKELMQKLSPAKFGGGQVNEINGCEWLSKDSIARFEPGTLNFAGIFQLKAAIEFWQNVGLDYIQKKEKELSIYLHDELSKLKNITIDSKRGDTIVLFNVNNVFSQDVVSYLGHKNIYVRSGVFCAHMFTKVKGRKPSYIRATVSFYNSKSDIDKLVDAIKKGGDFLDFLL</sequence>
<dbReference type="PANTHER" id="PTHR43586">
    <property type="entry name" value="CYSTEINE DESULFURASE"/>
    <property type="match status" value="1"/>
</dbReference>